<dbReference type="InterPro" id="IPR001163">
    <property type="entry name" value="Sm_dom_euk/arc"/>
</dbReference>
<accession>A0A0V0QPD5</accession>
<evidence type="ECO:0000259" key="10">
    <source>
        <dbReference type="PROSITE" id="PS52002"/>
    </source>
</evidence>
<dbReference type="FunCoup" id="A0A0V0QPD5">
    <property type="interactions" value="494"/>
</dbReference>
<dbReference type="SMART" id="SM00651">
    <property type="entry name" value="Sm"/>
    <property type="match status" value="1"/>
</dbReference>
<dbReference type="Pfam" id="PF01423">
    <property type="entry name" value="LSM"/>
    <property type="match status" value="1"/>
</dbReference>
<dbReference type="InterPro" id="IPR047575">
    <property type="entry name" value="Sm"/>
</dbReference>
<evidence type="ECO:0000256" key="2">
    <source>
        <dbReference type="ARBA" id="ARBA00004514"/>
    </source>
</evidence>
<dbReference type="AlphaFoldDB" id="A0A0V0QPD5"/>
<evidence type="ECO:0000256" key="1">
    <source>
        <dbReference type="ARBA" id="ARBA00004123"/>
    </source>
</evidence>
<dbReference type="GO" id="GO:0003723">
    <property type="term" value="F:RNA binding"/>
    <property type="evidence" value="ECO:0007669"/>
    <property type="project" value="InterPro"/>
</dbReference>
<name>A0A0V0QPD5_PSEPJ</name>
<dbReference type="FunFam" id="2.30.30.100:FF:000002">
    <property type="entry name" value="Small nuclear ribonucleoprotein Sm D3"/>
    <property type="match status" value="1"/>
</dbReference>
<keyword evidence="4" id="KW-0963">Cytoplasm</keyword>
<keyword evidence="5 9" id="KW-0507">mRNA processing</keyword>
<dbReference type="GO" id="GO:0000387">
    <property type="term" value="P:spliceosomal snRNP assembly"/>
    <property type="evidence" value="ECO:0007669"/>
    <property type="project" value="UniProtKB-UniRule"/>
</dbReference>
<dbReference type="SUPFAM" id="SSF50182">
    <property type="entry name" value="Sm-like ribonucleoproteins"/>
    <property type="match status" value="1"/>
</dbReference>
<keyword evidence="7 9" id="KW-0539">Nucleus</keyword>
<keyword evidence="6 9" id="KW-0508">mRNA splicing</keyword>
<dbReference type="PROSITE" id="PS52002">
    <property type="entry name" value="SM"/>
    <property type="match status" value="1"/>
</dbReference>
<comment type="caution">
    <text evidence="11">The sequence shown here is derived from an EMBL/GenBank/DDBJ whole genome shotgun (WGS) entry which is preliminary data.</text>
</comment>
<sequence length="118" mass="13639">MSIGVPIKLLHESVHHIVTIEIKTGEQFQGNLAEAEDNMNVRLDDVKMTKRNGKEVYFEQVYIRGGQIRFVVIPEQFKTAPYLKHLKAQAKGKANVQLREQARKYRDKVLPNIPKNKK</sequence>
<comment type="similarity">
    <text evidence="3 9">Belongs to the snRNP core protein family.</text>
</comment>
<dbReference type="InterPro" id="IPR034099">
    <property type="entry name" value="SmD3"/>
</dbReference>
<evidence type="ECO:0000256" key="5">
    <source>
        <dbReference type="ARBA" id="ARBA00022664"/>
    </source>
</evidence>
<dbReference type="InterPro" id="IPR027141">
    <property type="entry name" value="LSm4/Sm_D1/D3"/>
</dbReference>
<evidence type="ECO:0000256" key="7">
    <source>
        <dbReference type="ARBA" id="ARBA00023242"/>
    </source>
</evidence>
<dbReference type="InterPro" id="IPR010920">
    <property type="entry name" value="LSM_dom_sf"/>
</dbReference>
<dbReference type="InParanoid" id="A0A0V0QPD5"/>
<dbReference type="EMBL" id="LDAU01000122">
    <property type="protein sequence ID" value="KRX04029.1"/>
    <property type="molecule type" value="Genomic_DNA"/>
</dbReference>
<evidence type="ECO:0000256" key="9">
    <source>
        <dbReference type="RuleBase" id="RU365050"/>
    </source>
</evidence>
<dbReference type="Gene3D" id="2.30.30.100">
    <property type="match status" value="1"/>
</dbReference>
<evidence type="ECO:0000256" key="6">
    <source>
        <dbReference type="ARBA" id="ARBA00023187"/>
    </source>
</evidence>
<evidence type="ECO:0000313" key="12">
    <source>
        <dbReference type="Proteomes" id="UP000054937"/>
    </source>
</evidence>
<dbReference type="PANTHER" id="PTHR23338">
    <property type="entry name" value="SMALL NUCLEAR RIBONUCLEOPROTEIN SM"/>
    <property type="match status" value="1"/>
</dbReference>
<dbReference type="Proteomes" id="UP000054937">
    <property type="component" value="Unassembled WGS sequence"/>
</dbReference>
<reference evidence="11 12" key="1">
    <citation type="journal article" date="2015" name="Sci. Rep.">
        <title>Genome of the facultative scuticociliatosis pathogen Pseudocohnilembus persalinus provides insight into its virulence through horizontal gene transfer.</title>
        <authorList>
            <person name="Xiong J."/>
            <person name="Wang G."/>
            <person name="Cheng J."/>
            <person name="Tian M."/>
            <person name="Pan X."/>
            <person name="Warren A."/>
            <person name="Jiang C."/>
            <person name="Yuan D."/>
            <person name="Miao W."/>
        </authorList>
    </citation>
    <scope>NUCLEOTIDE SEQUENCE [LARGE SCALE GENOMIC DNA]</scope>
    <source>
        <strain evidence="11">36N120E</strain>
    </source>
</reference>
<dbReference type="CDD" id="cd01721">
    <property type="entry name" value="Sm_D3"/>
    <property type="match status" value="1"/>
</dbReference>
<dbReference type="GO" id="GO:0005681">
    <property type="term" value="C:spliceosomal complex"/>
    <property type="evidence" value="ECO:0007669"/>
    <property type="project" value="InterPro"/>
</dbReference>
<dbReference type="GO" id="GO:0005829">
    <property type="term" value="C:cytosol"/>
    <property type="evidence" value="ECO:0007669"/>
    <property type="project" value="UniProtKB-SubCell"/>
</dbReference>
<keyword evidence="8 9" id="KW-0687">Ribonucleoprotein</keyword>
<feature type="domain" description="Sm" evidence="10">
    <location>
        <begin position="5"/>
        <end position="77"/>
    </location>
</feature>
<organism evidence="11 12">
    <name type="scientific">Pseudocohnilembus persalinus</name>
    <name type="common">Ciliate</name>
    <dbReference type="NCBI Taxonomy" id="266149"/>
    <lineage>
        <taxon>Eukaryota</taxon>
        <taxon>Sar</taxon>
        <taxon>Alveolata</taxon>
        <taxon>Ciliophora</taxon>
        <taxon>Intramacronucleata</taxon>
        <taxon>Oligohymenophorea</taxon>
        <taxon>Scuticociliatia</taxon>
        <taxon>Philasterida</taxon>
        <taxon>Pseudocohnilembidae</taxon>
        <taxon>Pseudocohnilembus</taxon>
    </lineage>
</organism>
<keyword evidence="12" id="KW-1185">Reference proteome</keyword>
<evidence type="ECO:0000256" key="4">
    <source>
        <dbReference type="ARBA" id="ARBA00022490"/>
    </source>
</evidence>
<dbReference type="OrthoDB" id="309485at2759"/>
<evidence type="ECO:0000256" key="3">
    <source>
        <dbReference type="ARBA" id="ARBA00008146"/>
    </source>
</evidence>
<protein>
    <recommendedName>
        <fullName evidence="9">Small nuclear ribonucleoprotein Sm D3</fullName>
        <shortName evidence="9">Sm-D3</shortName>
    </recommendedName>
    <alternativeName>
        <fullName evidence="9">snRNP core protein D3</fullName>
    </alternativeName>
</protein>
<evidence type="ECO:0000313" key="11">
    <source>
        <dbReference type="EMBL" id="KRX04029.1"/>
    </source>
</evidence>
<evidence type="ECO:0000256" key="8">
    <source>
        <dbReference type="ARBA" id="ARBA00023274"/>
    </source>
</evidence>
<proteinExistence type="inferred from homology"/>
<gene>
    <name evidence="11" type="ORF">PPERSA_12476</name>
</gene>
<dbReference type="OMA" id="CQMSAIT"/>
<comment type="subcellular location">
    <subcellularLocation>
        <location evidence="2">Cytoplasm</location>
        <location evidence="2">Cytosol</location>
    </subcellularLocation>
    <subcellularLocation>
        <location evidence="1 9">Nucleus</location>
    </subcellularLocation>
</comment>